<comment type="caution">
    <text evidence="1">The sequence shown here is derived from an EMBL/GenBank/DDBJ whole genome shotgun (WGS) entry which is preliminary data.</text>
</comment>
<dbReference type="EMBL" id="PDNA01000048">
    <property type="protein sequence ID" value="PGH19337.1"/>
    <property type="molecule type" value="Genomic_DNA"/>
</dbReference>
<gene>
    <name evidence="1" type="ORF">AJ80_03977</name>
</gene>
<dbReference type="STRING" id="1447883.A0A2B7YFF6"/>
<organism evidence="1 2">
    <name type="scientific">Polytolypa hystricis (strain UAMH7299)</name>
    <dbReference type="NCBI Taxonomy" id="1447883"/>
    <lineage>
        <taxon>Eukaryota</taxon>
        <taxon>Fungi</taxon>
        <taxon>Dikarya</taxon>
        <taxon>Ascomycota</taxon>
        <taxon>Pezizomycotina</taxon>
        <taxon>Eurotiomycetes</taxon>
        <taxon>Eurotiomycetidae</taxon>
        <taxon>Onygenales</taxon>
        <taxon>Onygenales incertae sedis</taxon>
        <taxon>Polytolypa</taxon>
    </lineage>
</organism>
<dbReference type="OrthoDB" id="10492508at2759"/>
<proteinExistence type="predicted"/>
<evidence type="ECO:0000313" key="1">
    <source>
        <dbReference type="EMBL" id="PGH19337.1"/>
    </source>
</evidence>
<dbReference type="Proteomes" id="UP000224634">
    <property type="component" value="Unassembled WGS sequence"/>
</dbReference>
<keyword evidence="2" id="KW-1185">Reference proteome</keyword>
<evidence type="ECO:0000313" key="2">
    <source>
        <dbReference type="Proteomes" id="UP000224634"/>
    </source>
</evidence>
<name>A0A2B7YFF6_POLH7</name>
<protein>
    <submittedName>
        <fullName evidence="1">Uncharacterized protein</fullName>
    </submittedName>
</protein>
<reference evidence="1 2" key="1">
    <citation type="submission" date="2017-10" db="EMBL/GenBank/DDBJ databases">
        <title>Comparative genomics in systemic dimorphic fungi from Ajellomycetaceae.</title>
        <authorList>
            <person name="Munoz J.F."/>
            <person name="Mcewen J.G."/>
            <person name="Clay O.K."/>
            <person name="Cuomo C.A."/>
        </authorList>
    </citation>
    <scope>NUCLEOTIDE SEQUENCE [LARGE SCALE GENOMIC DNA]</scope>
    <source>
        <strain evidence="1 2">UAMH7299</strain>
    </source>
</reference>
<accession>A0A2B7YFF6</accession>
<dbReference type="AlphaFoldDB" id="A0A2B7YFF6"/>
<sequence length="144" mass="16738">MSSTLDGDKYQPKSGDGRVNDLRTYGFIVFSSQMLKFSHQHSKVDPESYDNRIAACPLCRSMEYIFEFDEEMEQYIVEHGISHERSRLARQTLHLRLLYICLTGVNDAYLIDDLDHDMNKVMVDDIGPFQCRTRTWCAPARYAS</sequence>